<feature type="transmembrane region" description="Helical" evidence="1">
    <location>
        <begin position="12"/>
        <end position="31"/>
    </location>
</feature>
<keyword evidence="1" id="KW-1133">Transmembrane helix</keyword>
<dbReference type="RefSeq" id="WP_305945141.1">
    <property type="nucleotide sequence ID" value="NZ_JAUZVY010000003.1"/>
</dbReference>
<dbReference type="InterPro" id="IPR012902">
    <property type="entry name" value="N_methyl_site"/>
</dbReference>
<dbReference type="SUPFAM" id="SSF54523">
    <property type="entry name" value="Pili subunits"/>
    <property type="match status" value="1"/>
</dbReference>
<keyword evidence="1" id="KW-0472">Membrane</keyword>
<sequence length="162" mass="16412">MVNSKGFTLVELIIVIVILGILAVTAAPRFLDFGGDARASTLQGVRGALESSSALVYGKSIIAGVQSAPLACFANGNVSALPVGESECPGSATNIEFGYPAANEDSLRAVAELSTEEWSITGANPAIIKAASFTPSSGECRVTYQPATATTKPSIVVSSGGC</sequence>
<dbReference type="Gene3D" id="3.30.700.10">
    <property type="entry name" value="Glycoprotein, Type 4 Pilin"/>
    <property type="match status" value="1"/>
</dbReference>
<protein>
    <submittedName>
        <fullName evidence="2">Prepilin-type N-terminal cleavage/methylation domain-containing protein</fullName>
    </submittedName>
</protein>
<dbReference type="PROSITE" id="PS00409">
    <property type="entry name" value="PROKAR_NTER_METHYL"/>
    <property type="match status" value="1"/>
</dbReference>
<dbReference type="InterPro" id="IPR045584">
    <property type="entry name" value="Pilin-like"/>
</dbReference>
<dbReference type="EMBL" id="JAUZVY010000003">
    <property type="protein sequence ID" value="MDP4529029.1"/>
    <property type="molecule type" value="Genomic_DNA"/>
</dbReference>
<comment type="caution">
    <text evidence="2">The sequence shown here is derived from an EMBL/GenBank/DDBJ whole genome shotgun (WGS) entry which is preliminary data.</text>
</comment>
<keyword evidence="1" id="KW-0812">Transmembrane</keyword>
<dbReference type="NCBIfam" id="TIGR02532">
    <property type="entry name" value="IV_pilin_GFxxxE"/>
    <property type="match status" value="1"/>
</dbReference>
<dbReference type="Proteomes" id="UP001236258">
    <property type="component" value="Unassembled WGS sequence"/>
</dbReference>
<evidence type="ECO:0000313" key="2">
    <source>
        <dbReference type="EMBL" id="MDP4529029.1"/>
    </source>
</evidence>
<keyword evidence="3" id="KW-1185">Reference proteome</keyword>
<accession>A0ABT9GQ55</accession>
<dbReference type="Pfam" id="PF07963">
    <property type="entry name" value="N_methyl"/>
    <property type="match status" value="1"/>
</dbReference>
<evidence type="ECO:0000313" key="3">
    <source>
        <dbReference type="Proteomes" id="UP001236258"/>
    </source>
</evidence>
<name>A0ABT9GQ55_9GAMM</name>
<evidence type="ECO:0000256" key="1">
    <source>
        <dbReference type="SAM" id="Phobius"/>
    </source>
</evidence>
<gene>
    <name evidence="2" type="ORF">Q3O59_08300</name>
</gene>
<reference evidence="2 3" key="1">
    <citation type="submission" date="2023-08" db="EMBL/GenBank/DDBJ databases">
        <authorList>
            <person name="Joshi A."/>
            <person name="Thite S."/>
        </authorList>
    </citation>
    <scope>NUCLEOTIDE SEQUENCE [LARGE SCALE GENOMIC DNA]</scope>
    <source>
        <strain evidence="2 3">1E1</strain>
    </source>
</reference>
<organism evidence="2 3">
    <name type="scientific">Alkalimonas delamerensis</name>
    <dbReference type="NCBI Taxonomy" id="265981"/>
    <lineage>
        <taxon>Bacteria</taxon>
        <taxon>Pseudomonadati</taxon>
        <taxon>Pseudomonadota</taxon>
        <taxon>Gammaproteobacteria</taxon>
        <taxon>Alkalimonas</taxon>
    </lineage>
</organism>
<proteinExistence type="predicted"/>